<dbReference type="Gene3D" id="2.40.160.20">
    <property type="match status" value="1"/>
</dbReference>
<dbReference type="InterPro" id="IPR025665">
    <property type="entry name" value="Beta-barrel_OMP_2"/>
</dbReference>
<dbReference type="PROSITE" id="PS00695">
    <property type="entry name" value="ENT_VIR_OMP_2"/>
    <property type="match status" value="1"/>
</dbReference>
<dbReference type="SUPFAM" id="SSF56925">
    <property type="entry name" value="OMPA-like"/>
    <property type="match status" value="1"/>
</dbReference>
<name>W4PBP7_9BACE</name>
<accession>W4PBP7</accession>
<protein>
    <recommendedName>
        <fullName evidence="1">Outer membrane protein beta-barrel domain-containing protein</fullName>
    </recommendedName>
</protein>
<dbReference type="Pfam" id="PF13568">
    <property type="entry name" value="OMP_b-brl_2"/>
    <property type="match status" value="1"/>
</dbReference>
<evidence type="ECO:0000313" key="2">
    <source>
        <dbReference type="EMBL" id="GAE17150.1"/>
    </source>
</evidence>
<dbReference type="InterPro" id="IPR011250">
    <property type="entry name" value="OMP/PagP_B-barrel"/>
</dbReference>
<sequence>MSNMKKGLIFVLFALVSIVSYSQVSWNAKVGMNLSNVTQIDDSKVKAGFQAGIGMEYAFNELWSIQPSLLFTTKGFKLKEDGATLTANPMYIELPIMAAVRFAVADGQNFVVKAGPYIAYGVGGKYKIGDEKVDFFGDTKIAGITVVEGANKFDAGLGVGVAYEINRIFIDLTGGIGLTKLYDGEKSPKNMNFSVGVGYKF</sequence>
<evidence type="ECO:0000313" key="3">
    <source>
        <dbReference type="Proteomes" id="UP000018861"/>
    </source>
</evidence>
<proteinExistence type="predicted"/>
<comment type="caution">
    <text evidence="2">The sequence shown here is derived from an EMBL/GenBank/DDBJ whole genome shotgun (WGS) entry which is preliminary data.</text>
</comment>
<dbReference type="GO" id="GO:0044384">
    <property type="term" value="C:host outer membrane"/>
    <property type="evidence" value="ECO:0007669"/>
    <property type="project" value="InterPro"/>
</dbReference>
<evidence type="ECO:0000259" key="1">
    <source>
        <dbReference type="Pfam" id="PF13568"/>
    </source>
</evidence>
<organism evidence="2 3">
    <name type="scientific">Bacteroides pyogenes JCM 6292</name>
    <dbReference type="NCBI Taxonomy" id="1235809"/>
    <lineage>
        <taxon>Bacteria</taxon>
        <taxon>Pseudomonadati</taxon>
        <taxon>Bacteroidota</taxon>
        <taxon>Bacteroidia</taxon>
        <taxon>Bacteroidales</taxon>
        <taxon>Bacteroidaceae</taxon>
        <taxon>Bacteroides</taxon>
    </lineage>
</organism>
<dbReference type="AlphaFoldDB" id="W4PBP7"/>
<dbReference type="Proteomes" id="UP000018861">
    <property type="component" value="Unassembled WGS sequence"/>
</dbReference>
<feature type="domain" description="Outer membrane protein beta-barrel" evidence="1">
    <location>
        <begin position="24"/>
        <end position="182"/>
    </location>
</feature>
<dbReference type="EMBL" id="BAIQ01000063">
    <property type="protein sequence ID" value="GAE17150.1"/>
    <property type="molecule type" value="Genomic_DNA"/>
</dbReference>
<dbReference type="InterPro" id="IPR000758">
    <property type="entry name" value="Enterovir_OMP"/>
</dbReference>
<gene>
    <name evidence="2" type="ORF">JCM6292_3709</name>
</gene>
<reference evidence="2 3" key="1">
    <citation type="journal article" date="2014" name="Genome Announc.">
        <title>Draft Genome Sequences of Three Strains of Bacteroides pyogenes Isolated from a Cat and Swine.</title>
        <authorList>
            <person name="Sakamoto M."/>
            <person name="Oshima K."/>
            <person name="Suda W."/>
            <person name="Kitamura K."/>
            <person name="Iida T."/>
            <person name="Hattori M."/>
            <person name="Ohkuma M."/>
        </authorList>
    </citation>
    <scope>NUCLEOTIDE SEQUENCE [LARGE SCALE GENOMIC DNA]</scope>
    <source>
        <strain evidence="2 3">JCM 6292</strain>
    </source>
</reference>